<evidence type="ECO:0000259" key="1">
    <source>
        <dbReference type="Pfam" id="PF12770"/>
    </source>
</evidence>
<dbReference type="Proteomes" id="UP000772434">
    <property type="component" value="Unassembled WGS sequence"/>
</dbReference>
<dbReference type="PANTHER" id="PTHR19959">
    <property type="entry name" value="KINESIN LIGHT CHAIN"/>
    <property type="match status" value="1"/>
</dbReference>
<evidence type="ECO:0000313" key="2">
    <source>
        <dbReference type="EMBL" id="KAF9070245.1"/>
    </source>
</evidence>
<dbReference type="SUPFAM" id="SSF48452">
    <property type="entry name" value="TPR-like"/>
    <property type="match status" value="1"/>
</dbReference>
<proteinExistence type="predicted"/>
<comment type="caution">
    <text evidence="2">The sequence shown here is derived from an EMBL/GenBank/DDBJ whole genome shotgun (WGS) entry which is preliminary data.</text>
</comment>
<dbReference type="PANTHER" id="PTHR19959:SF119">
    <property type="entry name" value="FUNGAL LIPASE-LIKE DOMAIN-CONTAINING PROTEIN"/>
    <property type="match status" value="1"/>
</dbReference>
<protein>
    <submittedName>
        <fullName evidence="2">TPR-like protein</fullName>
    </submittedName>
</protein>
<dbReference type="EMBL" id="JADNRY010000042">
    <property type="protein sequence ID" value="KAF9070245.1"/>
    <property type="molecule type" value="Genomic_DNA"/>
</dbReference>
<dbReference type="Pfam" id="PF12770">
    <property type="entry name" value="CHAT"/>
    <property type="match status" value="1"/>
</dbReference>
<feature type="domain" description="CHAT" evidence="1">
    <location>
        <begin position="873"/>
        <end position="1167"/>
    </location>
</feature>
<dbReference type="OrthoDB" id="9991317at2759"/>
<dbReference type="AlphaFoldDB" id="A0A9P5U7S9"/>
<gene>
    <name evidence="2" type="ORF">BDP27DRAFT_1263923</name>
</gene>
<dbReference type="InterPro" id="IPR024983">
    <property type="entry name" value="CHAT_dom"/>
</dbReference>
<organism evidence="2 3">
    <name type="scientific">Rhodocollybia butyracea</name>
    <dbReference type="NCBI Taxonomy" id="206335"/>
    <lineage>
        <taxon>Eukaryota</taxon>
        <taxon>Fungi</taxon>
        <taxon>Dikarya</taxon>
        <taxon>Basidiomycota</taxon>
        <taxon>Agaricomycotina</taxon>
        <taxon>Agaricomycetes</taxon>
        <taxon>Agaricomycetidae</taxon>
        <taxon>Agaricales</taxon>
        <taxon>Marasmiineae</taxon>
        <taxon>Omphalotaceae</taxon>
        <taxon>Rhodocollybia</taxon>
    </lineage>
</organism>
<dbReference type="SUPFAM" id="SSF81901">
    <property type="entry name" value="HCP-like"/>
    <property type="match status" value="1"/>
</dbReference>
<keyword evidence="3" id="KW-1185">Reference proteome</keyword>
<accession>A0A9P5U7S9</accession>
<dbReference type="Gene3D" id="1.25.40.10">
    <property type="entry name" value="Tetratricopeptide repeat domain"/>
    <property type="match status" value="2"/>
</dbReference>
<reference evidence="2" key="1">
    <citation type="submission" date="2020-11" db="EMBL/GenBank/DDBJ databases">
        <authorList>
            <consortium name="DOE Joint Genome Institute"/>
            <person name="Ahrendt S."/>
            <person name="Riley R."/>
            <person name="Andreopoulos W."/>
            <person name="Labutti K."/>
            <person name="Pangilinan J."/>
            <person name="Ruiz-Duenas F.J."/>
            <person name="Barrasa J.M."/>
            <person name="Sanchez-Garcia M."/>
            <person name="Camarero S."/>
            <person name="Miyauchi S."/>
            <person name="Serrano A."/>
            <person name="Linde D."/>
            <person name="Babiker R."/>
            <person name="Drula E."/>
            <person name="Ayuso-Fernandez I."/>
            <person name="Pacheco R."/>
            <person name="Padilla G."/>
            <person name="Ferreira P."/>
            <person name="Barriuso J."/>
            <person name="Kellner H."/>
            <person name="Castanera R."/>
            <person name="Alfaro M."/>
            <person name="Ramirez L."/>
            <person name="Pisabarro A.G."/>
            <person name="Kuo A."/>
            <person name="Tritt A."/>
            <person name="Lipzen A."/>
            <person name="He G."/>
            <person name="Yan M."/>
            <person name="Ng V."/>
            <person name="Cullen D."/>
            <person name="Martin F."/>
            <person name="Rosso M.-N."/>
            <person name="Henrissat B."/>
            <person name="Hibbett D."/>
            <person name="Martinez A.T."/>
            <person name="Grigoriev I.V."/>
        </authorList>
    </citation>
    <scope>NUCLEOTIDE SEQUENCE</scope>
    <source>
        <strain evidence="2">AH 40177</strain>
    </source>
</reference>
<dbReference type="InterPro" id="IPR011990">
    <property type="entry name" value="TPR-like_helical_dom_sf"/>
</dbReference>
<sequence>MRRRFEQRGELADIDKAINFLEMSVELTPDGDPDKPSSLSALGSAFQSRFRHLGRHTDIEEAIRYKQQAVDLTPDGHSDKPSWIANLGITFQSRFERFGNLEDIEQAIRLKQQALTLTPDGHPDKPGWFNSVGTAYRRRFERLGDPADLEQAITALQQAVELTPDDDADKPGWLNNLGNALQNHFERFGGLAYIDQAIQFKQRAVDLTPNGHAIKPSWIANLGSSFELRFDWVGKLTDIEQAIRLKQQAVDLTPSGHVDSPRRLCYLGDAFLRRFGYLGELKDIEQAIDVMQQAVDLTPDDHAEKPLWLNNLGGAFNVRFDKFGELPDSDKAIAFYQEALNLTPDGHAAKPSRLTNLGTAFQWRYEHLGDLADNEQAIGHLRLAVELTPDGHVKRPTFVANLATALQTRYKHLEELTDIRQAIDLLRQTVILIPDSHISKAMYLDALGTAFQLRFEKLHELSDIEEAIYFHQQAVDQTPDGYAYRPGRLTNLGTAFQCRFNQVGNPTDIAQAIDFQQQAVNLTPDGHAVKPSLLTNLGNSFRSRYKHLSELTDIEQTIYFTQRAVDLTPDGHSNKAGWLINLGHSYKCRFDHLANASDHDQASSAFQNASVSLNGRPFIRLQAALQWASLCLDPHLALQAYDQMFQLIPRAVWLGQTVSHRIERLPRLGRAVNAAVATAISVGQYSKAVEWLEDGRGVLWGQILQLRSPLDDLRNQHPQIAENLQTVSRALETAGRTSRSNHISFDIEQEAQRHTKLAREYESVLTDIRGRDGFEDFFMPRKLPELVHAAKNGHVVIVNVDSLRCDAIVLPRSSSSVVHTPLPNFSLKQCQDLRSKMIWSLNMSVHIGRNGDRLKVKTPSTVSKDDRHHDFQAVLADLWLNVVQPVLSLLGLLETDAKNPLPTITWCATGALAFLPLHAAGIYGSGNPKQNVKTSDFVISSYTTTLTALINSGSKTRTNSDRTLRPKVLIVSQPLTPGMDPLPGTLEEAKEIENCISSDRITHLTHDQATINAVMNEINKHAIIHLACHGIQDLNDPLNSCFALYDGELHLQALMGLSLENAQLAVLSACQTATGDERLPEEAVHLAAGMLSIGYPSVIATMWSIEDQEAPRVVAEVYSRLFQNRDDKGRHKGTVSSAYALHEAINHLREQVGDMNFAKWVPFVHYGI</sequence>
<name>A0A9P5U7S9_9AGAR</name>
<evidence type="ECO:0000313" key="3">
    <source>
        <dbReference type="Proteomes" id="UP000772434"/>
    </source>
</evidence>